<evidence type="ECO:0000256" key="1">
    <source>
        <dbReference type="ARBA" id="ARBA00004123"/>
    </source>
</evidence>
<feature type="compositionally biased region" description="Basic and acidic residues" evidence="3">
    <location>
        <begin position="39"/>
        <end position="62"/>
    </location>
</feature>
<keyword evidence="2" id="KW-0539">Nucleus</keyword>
<accession>A0A084GB62</accession>
<organism evidence="5 6">
    <name type="scientific">Pseudallescheria apiosperma</name>
    <name type="common">Scedosporium apiospermum</name>
    <dbReference type="NCBI Taxonomy" id="563466"/>
    <lineage>
        <taxon>Eukaryota</taxon>
        <taxon>Fungi</taxon>
        <taxon>Dikarya</taxon>
        <taxon>Ascomycota</taxon>
        <taxon>Pezizomycotina</taxon>
        <taxon>Sordariomycetes</taxon>
        <taxon>Hypocreomycetidae</taxon>
        <taxon>Microascales</taxon>
        <taxon>Microascaceae</taxon>
        <taxon>Scedosporium</taxon>
    </lineage>
</organism>
<dbReference type="OMA" id="RYKLHVA"/>
<evidence type="ECO:0000256" key="2">
    <source>
        <dbReference type="ARBA" id="ARBA00023242"/>
    </source>
</evidence>
<comment type="subcellular location">
    <subcellularLocation>
        <location evidence="1">Nucleus</location>
    </subcellularLocation>
</comment>
<dbReference type="OrthoDB" id="75807at2759"/>
<sequence length="230" mass="26025">MSSRFISGGAIDPSSGERIEAAPADNERPVGKNTAEWEAVQKEVEEQRKRREEVRRQEEAGEQKSLYDILQANKAAKQAAFEEKTKIRNQFRALDDDEIDFLDEVRASKRAEEERLRRETEEGLKVFREAQKSGSKEEEEDAIEIGEDWEVGRKRKRAKEKDSLVKGVRRRVSGSEEVVKAKEIREGPKAPVVGDKRKTEEEAKKAVPSAPAKPKLGGLVDYGSDDDDDE</sequence>
<feature type="compositionally biased region" description="Basic and acidic residues" evidence="3">
    <location>
        <begin position="15"/>
        <end position="30"/>
    </location>
</feature>
<gene>
    <name evidence="5" type="ORF">SAPIO_CDS3609</name>
</gene>
<dbReference type="Pfam" id="PF10187">
    <property type="entry name" value="FAM192A_Fyv6_N"/>
    <property type="match status" value="1"/>
</dbReference>
<dbReference type="KEGG" id="sapo:SAPIO_CDS3609"/>
<feature type="compositionally biased region" description="Low complexity" evidence="3">
    <location>
        <begin position="206"/>
        <end position="215"/>
    </location>
</feature>
<comment type="caution">
    <text evidence="5">The sequence shown here is derived from an EMBL/GenBank/DDBJ whole genome shotgun (WGS) entry which is preliminary data.</text>
</comment>
<feature type="region of interest" description="Disordered" evidence="3">
    <location>
        <begin position="154"/>
        <end position="230"/>
    </location>
</feature>
<evidence type="ECO:0000313" key="5">
    <source>
        <dbReference type="EMBL" id="KEZ44574.1"/>
    </source>
</evidence>
<dbReference type="InterPro" id="IPR039845">
    <property type="entry name" value="FAM192A"/>
</dbReference>
<reference evidence="5 6" key="1">
    <citation type="journal article" date="2014" name="Genome Announc.">
        <title>Draft genome sequence of the pathogenic fungus Scedosporium apiospermum.</title>
        <authorList>
            <person name="Vandeputte P."/>
            <person name="Ghamrawi S."/>
            <person name="Rechenmann M."/>
            <person name="Iltis A."/>
            <person name="Giraud S."/>
            <person name="Fleury M."/>
            <person name="Thornton C."/>
            <person name="Delhaes L."/>
            <person name="Meyer W."/>
            <person name="Papon N."/>
            <person name="Bouchara J.P."/>
        </authorList>
    </citation>
    <scope>NUCLEOTIDE SEQUENCE [LARGE SCALE GENOMIC DNA]</scope>
    <source>
        <strain evidence="5 6">IHEM 14462</strain>
    </source>
</reference>
<feature type="region of interest" description="Disordered" evidence="3">
    <location>
        <begin position="1"/>
        <end position="63"/>
    </location>
</feature>
<name>A0A084GB62_PSEDA</name>
<protein>
    <recommendedName>
        <fullName evidence="4">FAM192A/Fyv6 N-terminal domain-containing protein</fullName>
    </recommendedName>
</protein>
<dbReference type="HOGENOM" id="CLU_067596_1_0_1"/>
<dbReference type="InterPro" id="IPR019331">
    <property type="entry name" value="FAM192A/Fyv6_N"/>
</dbReference>
<evidence type="ECO:0000313" key="6">
    <source>
        <dbReference type="Proteomes" id="UP000028545"/>
    </source>
</evidence>
<keyword evidence="6" id="KW-1185">Reference proteome</keyword>
<dbReference type="EMBL" id="JOWA01000088">
    <property type="protein sequence ID" value="KEZ44574.1"/>
    <property type="molecule type" value="Genomic_DNA"/>
</dbReference>
<dbReference type="GeneID" id="27722681"/>
<dbReference type="Proteomes" id="UP000028545">
    <property type="component" value="Unassembled WGS sequence"/>
</dbReference>
<dbReference type="RefSeq" id="XP_016644373.1">
    <property type="nucleotide sequence ID" value="XM_016786367.1"/>
</dbReference>
<proteinExistence type="predicted"/>
<evidence type="ECO:0000256" key="3">
    <source>
        <dbReference type="SAM" id="MobiDB-lite"/>
    </source>
</evidence>
<evidence type="ECO:0000259" key="4">
    <source>
        <dbReference type="Pfam" id="PF10187"/>
    </source>
</evidence>
<feature type="domain" description="FAM192A/Fyv6 N-terminal" evidence="4">
    <location>
        <begin position="31"/>
        <end position="128"/>
    </location>
</feature>
<dbReference type="VEuPathDB" id="FungiDB:SAPIO_CDS3609"/>
<dbReference type="PANTHER" id="PTHR13495">
    <property type="entry name" value="NEFA-INTERACTING NUCLEAR PROTEIN NIP30"/>
    <property type="match status" value="1"/>
</dbReference>
<dbReference type="AlphaFoldDB" id="A0A084GB62"/>
<dbReference type="PANTHER" id="PTHR13495:SF0">
    <property type="entry name" value="PSME3-INTERACTING PROTEIN"/>
    <property type="match status" value="1"/>
</dbReference>
<feature type="compositionally biased region" description="Basic and acidic residues" evidence="3">
    <location>
        <begin position="173"/>
        <end position="205"/>
    </location>
</feature>
<dbReference type="GO" id="GO:0005634">
    <property type="term" value="C:nucleus"/>
    <property type="evidence" value="ECO:0007669"/>
    <property type="project" value="UniProtKB-SubCell"/>
</dbReference>